<dbReference type="GO" id="GO:0035804">
    <property type="term" value="F:structural constituent of egg coat"/>
    <property type="evidence" value="ECO:0007669"/>
    <property type="project" value="UniProtKB-UniRule"/>
</dbReference>
<keyword evidence="8" id="KW-0812">Transmembrane</keyword>
<evidence type="ECO:0000256" key="12">
    <source>
        <dbReference type="ARBA" id="ARBA00023157"/>
    </source>
</evidence>
<dbReference type="FunFam" id="2.60.40.4100:FF:000002">
    <property type="entry name" value="Zona pellucida sperm-binding protein 3"/>
    <property type="match status" value="1"/>
</dbReference>
<dbReference type="SMART" id="SM00241">
    <property type="entry name" value="ZP"/>
    <property type="match status" value="1"/>
</dbReference>
<evidence type="ECO:0000256" key="14">
    <source>
        <dbReference type="RuleBase" id="RU367066"/>
    </source>
</evidence>
<dbReference type="Gene3D" id="2.60.40.3210">
    <property type="entry name" value="Zona pellucida, ZP-N domain"/>
    <property type="match status" value="1"/>
</dbReference>
<reference evidence="16" key="1">
    <citation type="submission" date="2025-08" db="UniProtKB">
        <authorList>
            <consortium name="Ensembl"/>
        </authorList>
    </citation>
    <scope>IDENTIFICATION</scope>
</reference>
<comment type="domain">
    <text evidence="14">The ZP domain is involved in the polymerization of the ZP proteins to form the zona pellucida.</text>
</comment>
<dbReference type="FunFam" id="2.60.40.3210:FF:000001">
    <property type="entry name" value="Zona pellucida sperm-binding protein 3"/>
    <property type="match status" value="1"/>
</dbReference>
<comment type="PTM">
    <text evidence="14">Proteolytically cleaved before the transmembrane segment to yield the secreted ectodomain incorporated in the zona pellucida.</text>
</comment>
<feature type="chain" id="PRO_5041489995" description="Zona pellucida sperm-binding protein 3" evidence="14">
    <location>
        <begin position="22"/>
        <end position="369"/>
    </location>
</feature>
<keyword evidence="13" id="KW-0325">Glycoprotein</keyword>
<evidence type="ECO:0000256" key="8">
    <source>
        <dbReference type="ARBA" id="ARBA00022692"/>
    </source>
</evidence>
<evidence type="ECO:0000256" key="11">
    <source>
        <dbReference type="ARBA" id="ARBA00023136"/>
    </source>
</evidence>
<keyword evidence="7 14" id="KW-0165">Cleavage on pair of basic residues</keyword>
<keyword evidence="17" id="KW-1185">Reference proteome</keyword>
<dbReference type="GO" id="GO:0032190">
    <property type="term" value="F:acrosin binding"/>
    <property type="evidence" value="ECO:0007669"/>
    <property type="project" value="TreeGrafter"/>
</dbReference>
<dbReference type="Gene3D" id="2.60.40.4100">
    <property type="entry name" value="Zona pellucida, ZP-C domain"/>
    <property type="match status" value="1"/>
</dbReference>
<dbReference type="Proteomes" id="UP000261600">
    <property type="component" value="Unplaced"/>
</dbReference>
<dbReference type="InterPro" id="IPR055355">
    <property type="entry name" value="ZP-C"/>
</dbReference>
<evidence type="ECO:0000256" key="10">
    <source>
        <dbReference type="ARBA" id="ARBA00022989"/>
    </source>
</evidence>
<protein>
    <recommendedName>
        <fullName evidence="3 14">Zona pellucida sperm-binding protein 3</fullName>
    </recommendedName>
</protein>
<keyword evidence="10" id="KW-1133">Transmembrane helix</keyword>
<evidence type="ECO:0000259" key="15">
    <source>
        <dbReference type="PROSITE" id="PS51034"/>
    </source>
</evidence>
<evidence type="ECO:0000256" key="5">
    <source>
        <dbReference type="ARBA" id="ARBA00022525"/>
    </source>
</evidence>
<dbReference type="Pfam" id="PF23344">
    <property type="entry name" value="ZP-N"/>
    <property type="match status" value="1"/>
</dbReference>
<comment type="similarity">
    <text evidence="2 14">Belongs to the ZP domain family. ZPC subfamily.</text>
</comment>
<evidence type="ECO:0000256" key="9">
    <source>
        <dbReference type="ARBA" id="ARBA00022729"/>
    </source>
</evidence>
<dbReference type="GO" id="GO:0005886">
    <property type="term" value="C:plasma membrane"/>
    <property type="evidence" value="ECO:0007669"/>
    <property type="project" value="UniProtKB-SubCell"/>
</dbReference>
<keyword evidence="5 14" id="KW-0964">Secreted</keyword>
<evidence type="ECO:0000313" key="17">
    <source>
        <dbReference type="Proteomes" id="UP000261600"/>
    </source>
</evidence>
<dbReference type="PANTHER" id="PTHR11576:SF2">
    <property type="entry name" value="ZONA PELLUCIDA SPERM-BINDING PROTEIN 3"/>
    <property type="match status" value="1"/>
</dbReference>
<dbReference type="GO" id="GO:0007339">
    <property type="term" value="P:binding of sperm to zona pellucida"/>
    <property type="evidence" value="ECO:0007669"/>
    <property type="project" value="UniProtKB-UniRule"/>
</dbReference>
<dbReference type="GO" id="GO:0035803">
    <property type="term" value="P:egg coat formation"/>
    <property type="evidence" value="ECO:0007669"/>
    <property type="project" value="UniProtKB-UniRule"/>
</dbReference>
<keyword evidence="6 14" id="KW-0272">Extracellular matrix</keyword>
<dbReference type="Ensembl" id="ENSMALT00000003807.1">
    <property type="protein sequence ID" value="ENSMALP00000003711.1"/>
    <property type="gene ID" value="ENSMALG00000002690.1"/>
</dbReference>
<comment type="subcellular location">
    <subcellularLocation>
        <location evidence="1">Secreted</location>
        <location evidence="1">Extracellular space</location>
        <location evidence="1">Extracellular matrix</location>
    </subcellularLocation>
    <subcellularLocation>
        <location evidence="14">Zona pellucida</location>
    </subcellularLocation>
    <subcellularLocation>
        <location evidence="14">Cell membrane</location>
        <topology evidence="14">Single-pass type I membrane protein</topology>
    </subcellularLocation>
</comment>
<dbReference type="PANTHER" id="PTHR11576">
    <property type="entry name" value="ZONA PELLUCIDA SPERM-BINDING PROTEIN 3"/>
    <property type="match status" value="1"/>
</dbReference>
<sequence length="369" mass="41330">MSPSSVVFLLFIWSKLATVQCYTYQTEPLSLSYVDLAALEANSFAQTKGPNSYSGDPLGITDHKVKTLVVKCHEDSVEVVMKAHLFGPGWPVDPAHLRLGLVGAAQSQCRATVSGRGEYVIRAPLTDCGSAVMFTHNAVLYNNLLLYSPPPTSPRDRFHMEGAAIPVHCEYKRCIFKDIMVLNYDWSSERKSSVYFLDEMVNIEASVDHRRRHLPLRLYVNSCVATLSSDVTSYPRYPFVDHQGCFTDSKLNGSSSRFLTRFQDNHLQLQLQPFLFHQDHRRTIYMTCYLEAEPISNKDPEKKACSFTSGWRSVDGDDHICVSCDQINNSSSVKSSHKRALRSTTNRQHGNAPNTCTSLDSASIKTGSL</sequence>
<comment type="function">
    <text evidence="14">Component of the zona pellucida, an extracellular matrix surrounding oocytes which mediates sperm binding, induction of the acrosome reaction and prevents post-fertilization polyspermy. The zona pellucida is composed of 3 to 4 glycoproteins, ZP1, ZP2, ZP3, and ZP4. ZP3 is essential for sperm binding and zona matrix formation.</text>
</comment>
<accession>A0A3Q3ISY3</accession>
<reference evidence="16" key="2">
    <citation type="submission" date="2025-09" db="UniProtKB">
        <authorList>
            <consortium name="Ensembl"/>
        </authorList>
    </citation>
    <scope>IDENTIFICATION</scope>
</reference>
<evidence type="ECO:0000256" key="1">
    <source>
        <dbReference type="ARBA" id="ARBA00004498"/>
    </source>
</evidence>
<feature type="domain" description="ZP" evidence="15">
    <location>
        <begin position="71"/>
        <end position="312"/>
    </location>
</feature>
<dbReference type="Pfam" id="PF00100">
    <property type="entry name" value="Zona_pellucida"/>
    <property type="match status" value="1"/>
</dbReference>
<dbReference type="InterPro" id="IPR001507">
    <property type="entry name" value="ZP_dom"/>
</dbReference>
<evidence type="ECO:0000256" key="7">
    <source>
        <dbReference type="ARBA" id="ARBA00022685"/>
    </source>
</evidence>
<organism evidence="16 17">
    <name type="scientific">Monopterus albus</name>
    <name type="common">Swamp eel</name>
    <dbReference type="NCBI Taxonomy" id="43700"/>
    <lineage>
        <taxon>Eukaryota</taxon>
        <taxon>Metazoa</taxon>
        <taxon>Chordata</taxon>
        <taxon>Craniata</taxon>
        <taxon>Vertebrata</taxon>
        <taxon>Euteleostomi</taxon>
        <taxon>Actinopterygii</taxon>
        <taxon>Neopterygii</taxon>
        <taxon>Teleostei</taxon>
        <taxon>Neoteleostei</taxon>
        <taxon>Acanthomorphata</taxon>
        <taxon>Anabantaria</taxon>
        <taxon>Synbranchiformes</taxon>
        <taxon>Synbranchidae</taxon>
        <taxon>Monopterus</taxon>
    </lineage>
</organism>
<evidence type="ECO:0000256" key="6">
    <source>
        <dbReference type="ARBA" id="ARBA00022530"/>
    </source>
</evidence>
<keyword evidence="12 14" id="KW-1015">Disulfide bond</keyword>
<dbReference type="GO" id="GO:0035805">
    <property type="term" value="C:egg coat"/>
    <property type="evidence" value="ECO:0007669"/>
    <property type="project" value="UniProtKB-SubCell"/>
</dbReference>
<evidence type="ECO:0000313" key="16">
    <source>
        <dbReference type="Ensembl" id="ENSMALP00000003711.1"/>
    </source>
</evidence>
<evidence type="ECO:0000256" key="2">
    <source>
        <dbReference type="ARBA" id="ARBA00006735"/>
    </source>
</evidence>
<dbReference type="PROSITE" id="PS51034">
    <property type="entry name" value="ZP_2"/>
    <property type="match status" value="1"/>
</dbReference>
<name>A0A3Q3ISY3_MONAL</name>
<proteinExistence type="inferred from homology"/>
<evidence type="ECO:0000256" key="3">
    <source>
        <dbReference type="ARBA" id="ARBA00017980"/>
    </source>
</evidence>
<evidence type="ECO:0000256" key="4">
    <source>
        <dbReference type="ARBA" id="ARBA00022475"/>
    </source>
</evidence>
<dbReference type="AlphaFoldDB" id="A0A3Q3ISY3"/>
<dbReference type="InterPro" id="IPR055356">
    <property type="entry name" value="ZP-N"/>
</dbReference>
<dbReference type="InterPro" id="IPR042235">
    <property type="entry name" value="ZP-C_dom"/>
</dbReference>
<evidence type="ECO:0000256" key="13">
    <source>
        <dbReference type="ARBA" id="ARBA00023180"/>
    </source>
</evidence>
<dbReference type="GO" id="GO:2000344">
    <property type="term" value="P:positive regulation of acrosome reaction"/>
    <property type="evidence" value="ECO:0007669"/>
    <property type="project" value="UniProtKB-UniRule"/>
</dbReference>
<keyword evidence="4 14" id="KW-1003">Cell membrane</keyword>
<keyword evidence="11" id="KW-0472">Membrane</keyword>
<keyword evidence="9 14" id="KW-0732">Signal</keyword>
<feature type="signal peptide" evidence="14">
    <location>
        <begin position="1"/>
        <end position="21"/>
    </location>
</feature>